<dbReference type="EMBL" id="JMIB01000008">
    <property type="protein sequence ID" value="KDM92463.1"/>
    <property type="molecule type" value="Genomic_DNA"/>
</dbReference>
<protein>
    <submittedName>
        <fullName evidence="1">Uncharacterized protein</fullName>
    </submittedName>
</protein>
<gene>
    <name evidence="1" type="ORF">EA58_05850</name>
</gene>
<keyword evidence="2" id="KW-1185">Reference proteome</keyword>
<proteinExistence type="predicted"/>
<dbReference type="AlphaFoldDB" id="A0A066RYJ1"/>
<dbReference type="RefSeq" id="WP_036750063.1">
    <property type="nucleotide sequence ID" value="NZ_JAGSGC010000001.1"/>
</dbReference>
<evidence type="ECO:0000313" key="2">
    <source>
        <dbReference type="Proteomes" id="UP000027192"/>
    </source>
</evidence>
<sequence>MFGFFKKRKKKESPQSEAKNNNFFVIAQAIRKSEPAVQIAVGDSIRLAQSMFKVSFPSRSFFQDLPLNEKVDYLDKLVSFENALNEKGDKISAFGFILFRLWLVALIDTDSDAFSAINEELEYLCKKK</sequence>
<comment type="caution">
    <text evidence="1">The sequence shown here is derived from an EMBL/GenBank/DDBJ whole genome shotgun (WGS) entry which is preliminary data.</text>
</comment>
<evidence type="ECO:0000313" key="1">
    <source>
        <dbReference type="EMBL" id="KDM92463.1"/>
    </source>
</evidence>
<accession>A0A066RYJ1</accession>
<dbReference type="Proteomes" id="UP000027192">
    <property type="component" value="Unassembled WGS sequence"/>
</dbReference>
<name>A0A066RYJ1_9GAMM</name>
<organism evidence="1 2">
    <name type="scientific">Photobacterium galatheae</name>
    <dbReference type="NCBI Taxonomy" id="1654360"/>
    <lineage>
        <taxon>Bacteria</taxon>
        <taxon>Pseudomonadati</taxon>
        <taxon>Pseudomonadota</taxon>
        <taxon>Gammaproteobacteria</taxon>
        <taxon>Vibrionales</taxon>
        <taxon>Vibrionaceae</taxon>
        <taxon>Photobacterium</taxon>
    </lineage>
</organism>
<reference evidence="1 2" key="1">
    <citation type="submission" date="2014-04" db="EMBL/GenBank/DDBJ databases">
        <title>Draft genome sequence of Photobacterium halotolerans S2753: a solonamide, ngercheumicin and holomycin producer.</title>
        <authorList>
            <person name="Machado H.R."/>
            <person name="Gram L."/>
        </authorList>
    </citation>
    <scope>NUCLEOTIDE SEQUENCE [LARGE SCALE GENOMIC DNA]</scope>
    <source>
        <strain evidence="1 2">S2753</strain>
    </source>
</reference>